<evidence type="ECO:0000313" key="3">
    <source>
        <dbReference type="Proteomes" id="UP001501734"/>
    </source>
</evidence>
<dbReference type="Proteomes" id="UP001501734">
    <property type="component" value="Unassembled WGS sequence"/>
</dbReference>
<protein>
    <submittedName>
        <fullName evidence="2">Uncharacterized protein</fullName>
    </submittedName>
</protein>
<keyword evidence="3" id="KW-1185">Reference proteome</keyword>
<sequence length="43" mass="4877">MGGDRYFNAKKGRIKKYVEQIEKKATESEAEQSPETGSTKENI</sequence>
<reference evidence="3" key="1">
    <citation type="journal article" date="2019" name="Int. J. Syst. Evol. Microbiol.">
        <title>The Global Catalogue of Microorganisms (GCM) 10K type strain sequencing project: providing services to taxonomists for standard genome sequencing and annotation.</title>
        <authorList>
            <consortium name="The Broad Institute Genomics Platform"/>
            <consortium name="The Broad Institute Genome Sequencing Center for Infectious Disease"/>
            <person name="Wu L."/>
            <person name="Ma J."/>
        </authorList>
    </citation>
    <scope>NUCLEOTIDE SEQUENCE [LARGE SCALE GENOMIC DNA]</scope>
    <source>
        <strain evidence="3">JCM 17250</strain>
    </source>
</reference>
<gene>
    <name evidence="2" type="ORF">GCM10022410_11220</name>
</gene>
<evidence type="ECO:0000256" key="1">
    <source>
        <dbReference type="SAM" id="MobiDB-lite"/>
    </source>
</evidence>
<feature type="region of interest" description="Disordered" evidence="1">
    <location>
        <begin position="23"/>
        <end position="43"/>
    </location>
</feature>
<comment type="caution">
    <text evidence="2">The sequence shown here is derived from an EMBL/GenBank/DDBJ whole genome shotgun (WGS) entry which is preliminary data.</text>
</comment>
<organism evidence="2 3">
    <name type="scientific">Amphibacillus indicireducens</name>
    <dbReference type="NCBI Taxonomy" id="1076330"/>
    <lineage>
        <taxon>Bacteria</taxon>
        <taxon>Bacillati</taxon>
        <taxon>Bacillota</taxon>
        <taxon>Bacilli</taxon>
        <taxon>Bacillales</taxon>
        <taxon>Bacillaceae</taxon>
        <taxon>Amphibacillus</taxon>
    </lineage>
</organism>
<accession>A0ABP7VGT2</accession>
<name>A0ABP7VGT2_9BACI</name>
<evidence type="ECO:0000313" key="2">
    <source>
        <dbReference type="EMBL" id="GAA4066627.1"/>
    </source>
</evidence>
<proteinExistence type="predicted"/>
<dbReference type="EMBL" id="BAABDL010000058">
    <property type="protein sequence ID" value="GAA4066627.1"/>
    <property type="molecule type" value="Genomic_DNA"/>
</dbReference>
<feature type="compositionally biased region" description="Polar residues" evidence="1">
    <location>
        <begin position="31"/>
        <end position="43"/>
    </location>
</feature>